<evidence type="ECO:0000313" key="2">
    <source>
        <dbReference type="EMBL" id="GIQ65766.1"/>
    </source>
</evidence>
<comment type="caution">
    <text evidence="2">The sequence shown here is derived from an EMBL/GenBank/DDBJ whole genome shotgun (WGS) entry which is preliminary data.</text>
</comment>
<accession>A0ABQ4NC15</accession>
<gene>
    <name evidence="2" type="ORF">PACILC2_43340</name>
</gene>
<evidence type="ECO:0008006" key="4">
    <source>
        <dbReference type="Google" id="ProtNLM"/>
    </source>
</evidence>
<dbReference type="RefSeq" id="WP_213530271.1">
    <property type="nucleotide sequence ID" value="NZ_BOVJ01000149.1"/>
</dbReference>
<keyword evidence="3" id="KW-1185">Reference proteome</keyword>
<feature type="region of interest" description="Disordered" evidence="1">
    <location>
        <begin position="42"/>
        <end position="70"/>
    </location>
</feature>
<evidence type="ECO:0000256" key="1">
    <source>
        <dbReference type="SAM" id="MobiDB-lite"/>
    </source>
</evidence>
<dbReference type="Proteomes" id="UP000680304">
    <property type="component" value="Unassembled WGS sequence"/>
</dbReference>
<name>A0ABQ4NC15_9BACL</name>
<proteinExistence type="predicted"/>
<organism evidence="2 3">
    <name type="scientific">Paenibacillus cisolokensis</name>
    <dbReference type="NCBI Taxonomy" id="1658519"/>
    <lineage>
        <taxon>Bacteria</taxon>
        <taxon>Bacillati</taxon>
        <taxon>Bacillota</taxon>
        <taxon>Bacilli</taxon>
        <taxon>Bacillales</taxon>
        <taxon>Paenibacillaceae</taxon>
        <taxon>Paenibacillus</taxon>
    </lineage>
</organism>
<evidence type="ECO:0000313" key="3">
    <source>
        <dbReference type="Proteomes" id="UP000680304"/>
    </source>
</evidence>
<reference evidence="2 3" key="1">
    <citation type="submission" date="2021-04" db="EMBL/GenBank/DDBJ databases">
        <title>Draft genome sequence of Paenibacillus cisolokensis, LC2-13A.</title>
        <authorList>
            <person name="Uke A."/>
            <person name="Chhe C."/>
            <person name="Baramee S."/>
            <person name="Kosugi A."/>
        </authorList>
    </citation>
    <scope>NUCLEOTIDE SEQUENCE [LARGE SCALE GENOMIC DNA]</scope>
    <source>
        <strain evidence="2 3">LC2-13A</strain>
    </source>
</reference>
<sequence length="103" mass="11827">MGRRRGVKKDCSVQDCNHVHYAKGLCKRHYYREYYRLNLRKRSMSGDSRKKQVLLPEEVSETDGSRSAAAAISKPARFAPELTAERQRLAARLSSWQRQSVGS</sequence>
<protein>
    <recommendedName>
        <fullName evidence="4">Vegetative protein</fullName>
    </recommendedName>
</protein>
<dbReference type="EMBL" id="BOVJ01000149">
    <property type="protein sequence ID" value="GIQ65766.1"/>
    <property type="molecule type" value="Genomic_DNA"/>
</dbReference>